<dbReference type="GO" id="GO:0005829">
    <property type="term" value="C:cytosol"/>
    <property type="evidence" value="ECO:0007669"/>
    <property type="project" value="TreeGrafter"/>
</dbReference>
<name>A0AA87YUY4_FICCA</name>
<dbReference type="EMBL" id="BTGU01004218">
    <property type="protein sequence ID" value="GMN23703.1"/>
    <property type="molecule type" value="Genomic_DNA"/>
</dbReference>
<dbReference type="PANTHER" id="PTHR43198:SF9">
    <property type="entry name" value="AMINOPYRIMIDINE AMINOHYDROLASE, MITOCHONDRIAL ISOFORM X1-RELATED"/>
    <property type="match status" value="1"/>
</dbReference>
<dbReference type="InterPro" id="IPR050967">
    <property type="entry name" value="Thiamine_Salvage_TenA"/>
</dbReference>
<reference evidence="1" key="1">
    <citation type="submission" date="2023-07" db="EMBL/GenBank/DDBJ databases">
        <title>draft genome sequence of fig (Ficus carica).</title>
        <authorList>
            <person name="Takahashi T."/>
            <person name="Nishimura K."/>
        </authorList>
    </citation>
    <scope>NUCLEOTIDE SEQUENCE</scope>
</reference>
<protein>
    <submittedName>
        <fullName evidence="1">Uncharacterized protein</fullName>
    </submittedName>
</protein>
<accession>A0AA87YUY4</accession>
<dbReference type="InterPro" id="IPR023214">
    <property type="entry name" value="HAD_sf"/>
</dbReference>
<dbReference type="PANTHER" id="PTHR43198">
    <property type="entry name" value="BIFUNCTIONAL TH2 PROTEIN"/>
    <property type="match status" value="1"/>
</dbReference>
<dbReference type="Proteomes" id="UP001187192">
    <property type="component" value="Unassembled WGS sequence"/>
</dbReference>
<dbReference type="SUPFAM" id="SSF56784">
    <property type="entry name" value="HAD-like"/>
    <property type="match status" value="1"/>
</dbReference>
<proteinExistence type="predicted"/>
<organism evidence="1 2">
    <name type="scientific">Ficus carica</name>
    <name type="common">Common fig</name>
    <dbReference type="NCBI Taxonomy" id="3494"/>
    <lineage>
        <taxon>Eukaryota</taxon>
        <taxon>Viridiplantae</taxon>
        <taxon>Streptophyta</taxon>
        <taxon>Embryophyta</taxon>
        <taxon>Tracheophyta</taxon>
        <taxon>Spermatophyta</taxon>
        <taxon>Magnoliopsida</taxon>
        <taxon>eudicotyledons</taxon>
        <taxon>Gunneridae</taxon>
        <taxon>Pentapetalae</taxon>
        <taxon>rosids</taxon>
        <taxon>fabids</taxon>
        <taxon>Rosales</taxon>
        <taxon>Moraceae</taxon>
        <taxon>Ficeae</taxon>
        <taxon>Ficus</taxon>
    </lineage>
</organism>
<evidence type="ECO:0000313" key="1">
    <source>
        <dbReference type="EMBL" id="GMN23703.1"/>
    </source>
</evidence>
<sequence length="303" mass="33876">MTSKTYDPLSKVTDLKPSIFLECDGTCVSKDSASILVQARVDQSLDSTWETQWQALSEKSGTEIANCLNREKIFGVIGEKMASGGEFKYEKLRTIFEDIAILEKEAITRVERSKLLENLSSENLKAAALKMELRSGCERFFQKIEEKHTPVQIISSSWCGELIRFVFSSSCPEINVHSNELPYDEVSVTTGDIERHVESALDKLKLFREEMGKMSETKHTAVFIGSNMPDLLCLIEADIGIVISPSPVLTGMAKHFGVSLVPLLTALLKDKDWPGSLCHGKRQSSVIYTVSCWAEIQVFIWGR</sequence>
<dbReference type="Gene3D" id="3.40.50.1000">
    <property type="entry name" value="HAD superfamily/HAD-like"/>
    <property type="match status" value="1"/>
</dbReference>
<comment type="caution">
    <text evidence="1">The sequence shown here is derived from an EMBL/GenBank/DDBJ whole genome shotgun (WGS) entry which is preliminary data.</text>
</comment>
<gene>
    <name evidence="1" type="ORF">TIFTF001_045805</name>
</gene>
<dbReference type="AlphaFoldDB" id="A0AA87YUY4"/>
<dbReference type="InterPro" id="IPR036412">
    <property type="entry name" value="HAD-like_sf"/>
</dbReference>
<evidence type="ECO:0000313" key="2">
    <source>
        <dbReference type="Proteomes" id="UP001187192"/>
    </source>
</evidence>
<keyword evidence="2" id="KW-1185">Reference proteome</keyword>